<organism evidence="2 3">
    <name type="scientific">Streptomyces mobaraensis</name>
    <name type="common">Streptoverticillium mobaraense</name>
    <dbReference type="NCBI Taxonomy" id="35621"/>
    <lineage>
        <taxon>Bacteria</taxon>
        <taxon>Bacillati</taxon>
        <taxon>Actinomycetota</taxon>
        <taxon>Actinomycetes</taxon>
        <taxon>Kitasatosporales</taxon>
        <taxon>Streptomycetaceae</taxon>
        <taxon>Streptomyces</taxon>
    </lineage>
</organism>
<feature type="region of interest" description="Disordered" evidence="1">
    <location>
        <begin position="124"/>
        <end position="163"/>
    </location>
</feature>
<evidence type="ECO:0000313" key="3">
    <source>
        <dbReference type="Proteomes" id="UP000327000"/>
    </source>
</evidence>
<dbReference type="EMBL" id="VOKX01000107">
    <property type="protein sequence ID" value="KAB7835526.1"/>
    <property type="molecule type" value="Genomic_DNA"/>
</dbReference>
<dbReference type="AlphaFoldDB" id="A0A5N5W154"/>
<accession>A0A5N5W154</accession>
<sequence>MKKTTLKPPLGCRTPVPAVPDTNDDDWYGTVQQMFPSWVPLDRVRSVAAGEHWQAVRTSLLLGERALGCLGKSIGPVIRAPYTAHMVFLLGLNSLSSSSWKVPGARLLPGGARVEIPPGTIRSGRDVHWAVPPDQGRTDPSALRAALNGQPAATTPPPRGKGR</sequence>
<evidence type="ECO:0000313" key="2">
    <source>
        <dbReference type="EMBL" id="KAB7835526.1"/>
    </source>
</evidence>
<name>A0A5N5W154_STRMB</name>
<comment type="caution">
    <text evidence="2">The sequence shown here is derived from an EMBL/GenBank/DDBJ whole genome shotgun (WGS) entry which is preliminary data.</text>
</comment>
<keyword evidence="3" id="KW-1185">Reference proteome</keyword>
<reference evidence="2 3" key="1">
    <citation type="journal article" date="2019" name="Microb. Cell Fact.">
        <title>Exploring novel herbicidin analogues by transcriptional regulator overexpression and MS/MS molecular networking.</title>
        <authorList>
            <person name="Shi Y."/>
            <person name="Gu R."/>
            <person name="Li Y."/>
            <person name="Wang X."/>
            <person name="Ren W."/>
            <person name="Li X."/>
            <person name="Wang L."/>
            <person name="Xie Y."/>
            <person name="Hong B."/>
        </authorList>
    </citation>
    <scope>NUCLEOTIDE SEQUENCE [LARGE SCALE GENOMIC DNA]</scope>
    <source>
        <strain evidence="2 3">US-43</strain>
    </source>
</reference>
<evidence type="ECO:0000256" key="1">
    <source>
        <dbReference type="SAM" id="MobiDB-lite"/>
    </source>
</evidence>
<gene>
    <name evidence="2" type="ORF">FRZ00_26925</name>
</gene>
<dbReference type="RefSeq" id="WP_152265303.1">
    <property type="nucleotide sequence ID" value="NZ_VOKX01000107.1"/>
</dbReference>
<dbReference type="Proteomes" id="UP000327000">
    <property type="component" value="Unassembled WGS sequence"/>
</dbReference>
<feature type="compositionally biased region" description="Pro residues" evidence="1">
    <location>
        <begin position="154"/>
        <end position="163"/>
    </location>
</feature>
<dbReference type="OrthoDB" id="3872852at2"/>
<proteinExistence type="predicted"/>
<protein>
    <submittedName>
        <fullName evidence="2">Uncharacterized protein</fullName>
    </submittedName>
</protein>